<dbReference type="PIRSF" id="PIRSF006446">
    <property type="entry name" value="Cyt_quinol_oxidase_1"/>
    <property type="match status" value="1"/>
</dbReference>
<keyword evidence="4 13" id="KW-1003">Cell membrane</keyword>
<evidence type="ECO:0000256" key="8">
    <source>
        <dbReference type="ARBA" id="ARBA00022723"/>
    </source>
</evidence>
<evidence type="ECO:0000256" key="13">
    <source>
        <dbReference type="PIRNR" id="PIRNR006446"/>
    </source>
</evidence>
<keyword evidence="7 13" id="KW-0812">Transmembrane</keyword>
<dbReference type="GO" id="GO:0019646">
    <property type="term" value="P:aerobic electron transport chain"/>
    <property type="evidence" value="ECO:0007669"/>
    <property type="project" value="InterPro"/>
</dbReference>
<feature type="transmembrane region" description="Helical" evidence="13">
    <location>
        <begin position="92"/>
        <end position="117"/>
    </location>
</feature>
<feature type="transmembrane region" description="Helical" evidence="13">
    <location>
        <begin position="467"/>
        <end position="491"/>
    </location>
</feature>
<evidence type="ECO:0000256" key="1">
    <source>
        <dbReference type="ARBA" id="ARBA00004429"/>
    </source>
</evidence>
<dbReference type="GO" id="GO:0009055">
    <property type="term" value="F:electron transfer activity"/>
    <property type="evidence" value="ECO:0007669"/>
    <property type="project" value="UniProtKB-UniRule"/>
</dbReference>
<keyword evidence="3 13" id="KW-0813">Transport</keyword>
<feature type="transmembrane region" description="Helical" evidence="13">
    <location>
        <begin position="55"/>
        <end position="72"/>
    </location>
</feature>
<dbReference type="GO" id="GO:0070069">
    <property type="term" value="C:cytochrome complex"/>
    <property type="evidence" value="ECO:0007669"/>
    <property type="project" value="UniProtKB-UniRule"/>
</dbReference>
<evidence type="ECO:0000256" key="11">
    <source>
        <dbReference type="ARBA" id="ARBA00023004"/>
    </source>
</evidence>
<keyword evidence="15" id="KW-0560">Oxidoreductase</keyword>
<dbReference type="EC" id="1.10.3.-" evidence="15"/>
<feature type="transmembrane region" description="Helical" evidence="13">
    <location>
        <begin position="185"/>
        <end position="209"/>
    </location>
</feature>
<keyword evidence="10 13" id="KW-1133">Transmembrane helix</keyword>
<reference evidence="15 16" key="1">
    <citation type="submission" date="2021-07" db="EMBL/GenBank/DDBJ databases">
        <title>Karlodiniumbacter phycospheric gen. nov., sp. nov., a phycosphere bacterium isolated from karlodinium veneficum.</title>
        <authorList>
            <person name="Peng Y."/>
            <person name="Jiang L."/>
            <person name="Lee J."/>
        </authorList>
    </citation>
    <scope>NUCLEOTIDE SEQUENCE</scope>
    <source>
        <strain evidence="15 16">N5</strain>
    </source>
</reference>
<keyword evidence="5" id="KW-0997">Cell inner membrane</keyword>
<keyword evidence="9 13" id="KW-0249">Electron transport</keyword>
<evidence type="ECO:0000256" key="3">
    <source>
        <dbReference type="ARBA" id="ARBA00022448"/>
    </source>
</evidence>
<comment type="subcellular location">
    <subcellularLocation>
        <location evidence="1">Cell inner membrane</location>
        <topology evidence="1">Multi-pass membrane protein</topology>
    </subcellularLocation>
</comment>
<keyword evidence="12 13" id="KW-0472">Membrane</keyword>
<dbReference type="EMBL" id="JAIMBW010000001">
    <property type="protein sequence ID" value="MBY4893019.1"/>
    <property type="molecule type" value="Genomic_DNA"/>
</dbReference>
<comment type="similarity">
    <text evidence="2 13">Belongs to the cytochrome ubiquinol oxidase subunit 1 family.</text>
</comment>
<evidence type="ECO:0000313" key="14">
    <source>
        <dbReference type="EMBL" id="MBY4893019.1"/>
    </source>
</evidence>
<keyword evidence="16" id="KW-1185">Reference proteome</keyword>
<dbReference type="PANTHER" id="PTHR30365">
    <property type="entry name" value="CYTOCHROME D UBIQUINOL OXIDASE"/>
    <property type="match status" value="1"/>
</dbReference>
<feature type="transmembrane region" description="Helical" evidence="13">
    <location>
        <begin position="129"/>
        <end position="152"/>
    </location>
</feature>
<evidence type="ECO:0000256" key="9">
    <source>
        <dbReference type="ARBA" id="ARBA00022982"/>
    </source>
</evidence>
<dbReference type="Pfam" id="PF01654">
    <property type="entry name" value="Cyt_bd_oxida_I"/>
    <property type="match status" value="1"/>
</dbReference>
<feature type="transmembrane region" description="Helical" evidence="13">
    <location>
        <begin position="424"/>
        <end position="447"/>
    </location>
</feature>
<evidence type="ECO:0000256" key="4">
    <source>
        <dbReference type="ARBA" id="ARBA00022475"/>
    </source>
</evidence>
<sequence length="555" mass="61848">MDLDIVELSRLQFAMTAMYHFLFVPLTLGLSIIVAIMETVYVMTGRPIWRQMTKFWGTLFGINFVLGVATGITMEFQFGMNWSYYSHYVGDIFGAPLAIEGLMAFFLEATFVGLFFFGWEKLSRVQHLVVAWLVAIGSNFSALWILIANGWMQNPVGAEFNPDTMRMEMTSFFEVLFNEVAQAKFVHTVSAGYVTAAVFVLGVSAWYLLKNRHVELARRSITVAASFGLAAALSVVVLGDESGYSASHTQRMKLAAIEAMWETEPAPASFTLIGFPDQEARETHYAVHIPWAMGLIGTRSLNEEIPGIEELVEEAHVRVERGIIAFDALQTIRDLRDDTPEEVRATFEAHSGDLGFAYLLLRYVDDPRDATPEQIAQAAEDTVPTVAPLFWAFRLMVGLGFAFIAVMAYFFYRSSFKGQTYPRWALWAAVFAIPTPWIAAELGWFVAEFGRQPWTVDGVLPTALSASHLSVADLLITLAGFMLFYSILFIVEMGLMLKYIRKGPFQDVEETEAWEARHEHRLRTHDGKGPFAPAGARAASAVDNVIPGANATPAE</sequence>
<proteinExistence type="inferred from homology"/>
<feature type="transmembrane region" description="Helical" evidence="13">
    <location>
        <begin position="391"/>
        <end position="412"/>
    </location>
</feature>
<evidence type="ECO:0000256" key="5">
    <source>
        <dbReference type="ARBA" id="ARBA00022519"/>
    </source>
</evidence>
<name>A0A975TYX2_9RHOB</name>
<evidence type="ECO:0000313" key="16">
    <source>
        <dbReference type="Proteomes" id="UP000693972"/>
    </source>
</evidence>
<keyword evidence="11 13" id="KW-0408">Iron</keyword>
<evidence type="ECO:0000256" key="6">
    <source>
        <dbReference type="ARBA" id="ARBA00022617"/>
    </source>
</evidence>
<dbReference type="AlphaFoldDB" id="A0A975TYX2"/>
<feature type="transmembrane region" description="Helical" evidence="13">
    <location>
        <begin position="20"/>
        <end position="43"/>
    </location>
</feature>
<keyword evidence="8 13" id="KW-0479">Metal-binding</keyword>
<dbReference type="GO" id="GO:0046872">
    <property type="term" value="F:metal ion binding"/>
    <property type="evidence" value="ECO:0007669"/>
    <property type="project" value="UniProtKB-UniRule"/>
</dbReference>
<dbReference type="EMBL" id="CP078073">
    <property type="protein sequence ID" value="QXL89732.1"/>
    <property type="molecule type" value="Genomic_DNA"/>
</dbReference>
<dbReference type="Proteomes" id="UP000693972">
    <property type="component" value="Unassembled WGS sequence"/>
</dbReference>
<evidence type="ECO:0000313" key="15">
    <source>
        <dbReference type="EMBL" id="QXL89732.1"/>
    </source>
</evidence>
<organism evidence="15">
    <name type="scientific">Gymnodinialimonas phycosphaerae</name>
    <dbReference type="NCBI Taxonomy" id="2841589"/>
    <lineage>
        <taxon>Bacteria</taxon>
        <taxon>Pseudomonadati</taxon>
        <taxon>Pseudomonadota</taxon>
        <taxon>Alphaproteobacteria</taxon>
        <taxon>Rhodobacterales</taxon>
        <taxon>Paracoccaceae</taxon>
        <taxon>Gymnodinialimonas</taxon>
    </lineage>
</organism>
<dbReference type="RefSeq" id="WP_257892754.1">
    <property type="nucleotide sequence ID" value="NZ_JAIMBW010000001.1"/>
</dbReference>
<dbReference type="GO" id="GO:0016682">
    <property type="term" value="F:oxidoreductase activity, acting on diphenols and related substances as donors, oxygen as acceptor"/>
    <property type="evidence" value="ECO:0007669"/>
    <property type="project" value="TreeGrafter"/>
</dbReference>
<dbReference type="GO" id="GO:0020037">
    <property type="term" value="F:heme binding"/>
    <property type="evidence" value="ECO:0007669"/>
    <property type="project" value="TreeGrafter"/>
</dbReference>
<gene>
    <name evidence="14" type="ORF">KUL25_09610</name>
    <name evidence="15" type="ORF">KUL25_09615</name>
</gene>
<protein>
    <submittedName>
        <fullName evidence="15">Cytochrome ubiquinol oxidase subunit I</fullName>
        <ecNumber evidence="15">1.10.3.-</ecNumber>
    </submittedName>
</protein>
<evidence type="ECO:0000256" key="7">
    <source>
        <dbReference type="ARBA" id="ARBA00022692"/>
    </source>
</evidence>
<keyword evidence="6 13" id="KW-0349">Heme</keyword>
<evidence type="ECO:0000256" key="10">
    <source>
        <dbReference type="ARBA" id="ARBA00022989"/>
    </source>
</evidence>
<evidence type="ECO:0000256" key="12">
    <source>
        <dbReference type="ARBA" id="ARBA00023136"/>
    </source>
</evidence>
<evidence type="ECO:0000256" key="2">
    <source>
        <dbReference type="ARBA" id="ARBA00009819"/>
    </source>
</evidence>
<accession>A0A975TYX2</accession>
<dbReference type="GO" id="GO:0005886">
    <property type="term" value="C:plasma membrane"/>
    <property type="evidence" value="ECO:0007669"/>
    <property type="project" value="UniProtKB-SubCell"/>
</dbReference>
<dbReference type="PANTHER" id="PTHR30365:SF0">
    <property type="entry name" value="CYTOCHROME BD-I UBIQUINOL OXIDASE SUBUNIT 1"/>
    <property type="match status" value="1"/>
</dbReference>
<dbReference type="InterPro" id="IPR002585">
    <property type="entry name" value="Cyt-d_ubiquinol_oxidase_su_1"/>
</dbReference>
<feature type="transmembrane region" description="Helical" evidence="13">
    <location>
        <begin position="221"/>
        <end position="239"/>
    </location>
</feature>